<organism evidence="2 3">
    <name type="scientific">Tanacetum coccineum</name>
    <dbReference type="NCBI Taxonomy" id="301880"/>
    <lineage>
        <taxon>Eukaryota</taxon>
        <taxon>Viridiplantae</taxon>
        <taxon>Streptophyta</taxon>
        <taxon>Embryophyta</taxon>
        <taxon>Tracheophyta</taxon>
        <taxon>Spermatophyta</taxon>
        <taxon>Magnoliopsida</taxon>
        <taxon>eudicotyledons</taxon>
        <taxon>Gunneridae</taxon>
        <taxon>Pentapetalae</taxon>
        <taxon>asterids</taxon>
        <taxon>campanulids</taxon>
        <taxon>Asterales</taxon>
        <taxon>Asteraceae</taxon>
        <taxon>Asteroideae</taxon>
        <taxon>Anthemideae</taxon>
        <taxon>Anthemidinae</taxon>
        <taxon>Tanacetum</taxon>
    </lineage>
</organism>
<sequence>MARDILDLVEEQVITSASSYSFTIFSIFGKILETCALTSVLTASFILFVSLWSNANKEPKLGRFCREELGTVVGVGTGVCCICVLRGVGGRGRVVANTRGGSAIAVTGTSTSEVASVLRVNIKSKPVSGLGLRMLETKLDDTEELYC</sequence>
<reference evidence="2" key="2">
    <citation type="submission" date="2022-01" db="EMBL/GenBank/DDBJ databases">
        <authorList>
            <person name="Yamashiro T."/>
            <person name="Shiraishi A."/>
            <person name="Satake H."/>
            <person name="Nakayama K."/>
        </authorList>
    </citation>
    <scope>NUCLEOTIDE SEQUENCE</scope>
</reference>
<feature type="transmembrane region" description="Helical" evidence="1">
    <location>
        <begin position="72"/>
        <end position="89"/>
    </location>
</feature>
<evidence type="ECO:0000256" key="1">
    <source>
        <dbReference type="SAM" id="Phobius"/>
    </source>
</evidence>
<reference evidence="2" key="1">
    <citation type="journal article" date="2022" name="Int. J. Mol. Sci.">
        <title>Draft Genome of Tanacetum Coccineum: Genomic Comparison of Closely Related Tanacetum-Family Plants.</title>
        <authorList>
            <person name="Yamashiro T."/>
            <person name="Shiraishi A."/>
            <person name="Nakayama K."/>
            <person name="Satake H."/>
        </authorList>
    </citation>
    <scope>NUCLEOTIDE SEQUENCE</scope>
</reference>
<protein>
    <submittedName>
        <fullName evidence="2">Uncharacterized protein</fullName>
    </submittedName>
</protein>
<keyword evidence="1" id="KW-0812">Transmembrane</keyword>
<accession>A0ABQ5J293</accession>
<comment type="caution">
    <text evidence="2">The sequence shown here is derived from an EMBL/GenBank/DDBJ whole genome shotgun (WGS) entry which is preliminary data.</text>
</comment>
<evidence type="ECO:0000313" key="3">
    <source>
        <dbReference type="Proteomes" id="UP001151760"/>
    </source>
</evidence>
<keyword evidence="3" id="KW-1185">Reference proteome</keyword>
<dbReference type="EMBL" id="BQNB010021334">
    <property type="protein sequence ID" value="GJU05294.1"/>
    <property type="molecule type" value="Genomic_DNA"/>
</dbReference>
<dbReference type="Proteomes" id="UP001151760">
    <property type="component" value="Unassembled WGS sequence"/>
</dbReference>
<evidence type="ECO:0000313" key="2">
    <source>
        <dbReference type="EMBL" id="GJU05294.1"/>
    </source>
</evidence>
<name>A0ABQ5J293_9ASTR</name>
<keyword evidence="1" id="KW-1133">Transmembrane helix</keyword>
<feature type="transmembrane region" description="Helical" evidence="1">
    <location>
        <begin position="31"/>
        <end position="52"/>
    </location>
</feature>
<gene>
    <name evidence="2" type="ORF">Tco_1121724</name>
</gene>
<proteinExistence type="predicted"/>
<keyword evidence="1" id="KW-0472">Membrane</keyword>